<dbReference type="AlphaFoldDB" id="A0A225WLK7"/>
<keyword evidence="3" id="KW-1185">Reference proteome</keyword>
<comment type="caution">
    <text evidence="2">The sequence shown here is derived from an EMBL/GenBank/DDBJ whole genome shotgun (WGS) entry which is preliminary data.</text>
</comment>
<dbReference type="EMBL" id="NBNE01000676">
    <property type="protein sequence ID" value="OWZ17897.1"/>
    <property type="molecule type" value="Genomic_DNA"/>
</dbReference>
<reference evidence="3" key="1">
    <citation type="submission" date="2017-03" db="EMBL/GenBank/DDBJ databases">
        <title>Phytopthora megakarya and P. palmivora, two closely related causual agents of cacao black pod achieved similar genome size and gene model numbers by different mechanisms.</title>
        <authorList>
            <person name="Ali S."/>
            <person name="Shao J."/>
            <person name="Larry D.J."/>
            <person name="Kronmiller B."/>
            <person name="Shen D."/>
            <person name="Strem M.D."/>
            <person name="Melnick R.L."/>
            <person name="Guiltinan M.J."/>
            <person name="Tyler B.M."/>
            <person name="Meinhardt L.W."/>
            <person name="Bailey B.A."/>
        </authorList>
    </citation>
    <scope>NUCLEOTIDE SEQUENCE [LARGE SCALE GENOMIC DNA]</scope>
    <source>
        <strain evidence="3">zdho120</strain>
    </source>
</reference>
<feature type="compositionally biased region" description="Polar residues" evidence="1">
    <location>
        <begin position="74"/>
        <end position="87"/>
    </location>
</feature>
<proteinExistence type="predicted"/>
<protein>
    <submittedName>
        <fullName evidence="2">Uncharacterized protein</fullName>
    </submittedName>
</protein>
<sequence length="261" mass="29818">MASRKIDVNMCIITSLAERLTLLRLTDADDLEEVLRAWDRATNRQKKAEFGSNKYRQKTTNTAPPLRSKLLTPDLTSPQKLSCSNEGATPKVAKESTNLDPRLPDRDHGHQDHNSKTHHNGCLTAIDARIVDPGSTRISFAGGVLRARSAVKEDIRRIIAFWCAEDVESFMTWENKSVDQVSKRPDLHGNTCDLHGKHTFTISSLRQVDEYARSEVIMRVDLQPVESRGYWIQQDPDLWFKPRDHEVTSESKRHSEITEFR</sequence>
<organism evidence="2 3">
    <name type="scientific">Phytophthora megakarya</name>
    <dbReference type="NCBI Taxonomy" id="4795"/>
    <lineage>
        <taxon>Eukaryota</taxon>
        <taxon>Sar</taxon>
        <taxon>Stramenopiles</taxon>
        <taxon>Oomycota</taxon>
        <taxon>Peronosporomycetes</taxon>
        <taxon>Peronosporales</taxon>
        <taxon>Peronosporaceae</taxon>
        <taxon>Phytophthora</taxon>
    </lineage>
</organism>
<accession>A0A225WLK7</accession>
<gene>
    <name evidence="2" type="ORF">PHMEG_0008107</name>
</gene>
<evidence type="ECO:0000313" key="3">
    <source>
        <dbReference type="Proteomes" id="UP000198211"/>
    </source>
</evidence>
<dbReference type="Proteomes" id="UP000198211">
    <property type="component" value="Unassembled WGS sequence"/>
</dbReference>
<feature type="compositionally biased region" description="Basic and acidic residues" evidence="1">
    <location>
        <begin position="102"/>
        <end position="115"/>
    </location>
</feature>
<evidence type="ECO:0000256" key="1">
    <source>
        <dbReference type="SAM" id="MobiDB-lite"/>
    </source>
</evidence>
<name>A0A225WLK7_9STRA</name>
<evidence type="ECO:0000313" key="2">
    <source>
        <dbReference type="EMBL" id="OWZ17897.1"/>
    </source>
</evidence>
<feature type="region of interest" description="Disordered" evidence="1">
    <location>
        <begin position="47"/>
        <end position="119"/>
    </location>
</feature>